<dbReference type="GO" id="GO:0006355">
    <property type="term" value="P:regulation of DNA-templated transcription"/>
    <property type="evidence" value="ECO:0007669"/>
    <property type="project" value="InterPro"/>
</dbReference>
<dbReference type="SUPFAM" id="SSF52540">
    <property type="entry name" value="P-loop containing nucleoside triphosphate hydrolases"/>
    <property type="match status" value="1"/>
</dbReference>
<dbReference type="Pfam" id="PF00158">
    <property type="entry name" value="Sigma54_activat"/>
    <property type="match status" value="1"/>
</dbReference>
<evidence type="ECO:0000313" key="6">
    <source>
        <dbReference type="Proteomes" id="UP000199092"/>
    </source>
</evidence>
<dbReference type="Gene3D" id="1.10.8.60">
    <property type="match status" value="1"/>
</dbReference>
<feature type="domain" description="Sigma-54 factor interaction" evidence="4">
    <location>
        <begin position="117"/>
        <end position="346"/>
    </location>
</feature>
<dbReference type="CDD" id="cd00009">
    <property type="entry name" value="AAA"/>
    <property type="match status" value="1"/>
</dbReference>
<name>A0A1H1WBI2_9ACTN</name>
<dbReference type="InterPro" id="IPR025943">
    <property type="entry name" value="Sigma_54_int_dom_ATP-bd_2"/>
</dbReference>
<dbReference type="GO" id="GO:0005524">
    <property type="term" value="F:ATP binding"/>
    <property type="evidence" value="ECO:0007669"/>
    <property type="project" value="UniProtKB-KW"/>
</dbReference>
<dbReference type="OrthoDB" id="5496274at2"/>
<dbReference type="InterPro" id="IPR002078">
    <property type="entry name" value="Sigma_54_int"/>
</dbReference>
<dbReference type="PROSITE" id="PS50045">
    <property type="entry name" value="SIGMA54_INTERACT_4"/>
    <property type="match status" value="1"/>
</dbReference>
<dbReference type="InterPro" id="IPR058031">
    <property type="entry name" value="AAA_lid_NorR"/>
</dbReference>
<dbReference type="EMBL" id="LT629749">
    <property type="protein sequence ID" value="SDS94444.1"/>
    <property type="molecule type" value="Genomic_DNA"/>
</dbReference>
<dbReference type="PANTHER" id="PTHR32071">
    <property type="entry name" value="TRANSCRIPTIONAL REGULATORY PROTEIN"/>
    <property type="match status" value="1"/>
</dbReference>
<evidence type="ECO:0000313" key="5">
    <source>
        <dbReference type="EMBL" id="SDS94444.1"/>
    </source>
</evidence>
<keyword evidence="6" id="KW-1185">Reference proteome</keyword>
<accession>A0A1H1WBI2</accession>
<evidence type="ECO:0000259" key="4">
    <source>
        <dbReference type="PROSITE" id="PS50045"/>
    </source>
</evidence>
<evidence type="ECO:0000256" key="1">
    <source>
        <dbReference type="ARBA" id="ARBA00022741"/>
    </source>
</evidence>
<sequence length="446" mass="47609">MVAVLADESVAWAHDVRRALADAGLSAEPDEYQVVVVEHALDASPRLPATGSEERRTIVVAGAEDPEPAGVWRLLEQGAADVLAWEGPGTCDEVVQRIRRWRTIDDALRRPTVAGEMIGTSRALRSALRELVALSLYGSAPILLVGETGTGKELASRVVHALSGAGSSRPLVVVDCTTIVPTLSGSELFGHERGAYTGADRSRNGAFAAADGGTLFLDEVAELPLPLQAELLRVIQEGVYKRVGGDIWNRTRFRLVSATNRDLDKEQRKGRFRTDLYHRIASSVVRLPSLRERPEDLETLFRHFLAAALGTPSPPPVSAAVLTMLRGREFPGNVRELRQLAVRIAGRHVGGGPITPGDVPDADRPRTGPGAAQPTRAVASLELAIRDCLSAGTGLRELRSLVGDLAVDVALAEAGGNAGPAARRLGVSDRAVQMRKRGARLAPEQA</sequence>
<dbReference type="RefSeq" id="WP_157720482.1">
    <property type="nucleotide sequence ID" value="NZ_LT629749.1"/>
</dbReference>
<dbReference type="STRING" id="546871.SAMN04488543_2692"/>
<dbReference type="Pfam" id="PF25601">
    <property type="entry name" value="AAA_lid_14"/>
    <property type="match status" value="1"/>
</dbReference>
<evidence type="ECO:0000256" key="2">
    <source>
        <dbReference type="ARBA" id="ARBA00022840"/>
    </source>
</evidence>
<dbReference type="SMART" id="SM00382">
    <property type="entry name" value="AAA"/>
    <property type="match status" value="1"/>
</dbReference>
<protein>
    <submittedName>
        <fullName evidence="5">Sigma-54 interaction domain-containing protein</fullName>
    </submittedName>
</protein>
<organism evidence="5 6">
    <name type="scientific">Friedmanniella luteola</name>
    <dbReference type="NCBI Taxonomy" id="546871"/>
    <lineage>
        <taxon>Bacteria</taxon>
        <taxon>Bacillati</taxon>
        <taxon>Actinomycetota</taxon>
        <taxon>Actinomycetes</taxon>
        <taxon>Propionibacteriales</taxon>
        <taxon>Nocardioidaceae</taxon>
        <taxon>Friedmanniella</taxon>
    </lineage>
</organism>
<reference evidence="5 6" key="1">
    <citation type="submission" date="2016-10" db="EMBL/GenBank/DDBJ databases">
        <authorList>
            <person name="de Groot N.N."/>
        </authorList>
    </citation>
    <scope>NUCLEOTIDE SEQUENCE [LARGE SCALE GENOMIC DNA]</scope>
    <source>
        <strain evidence="5 6">DSM 21741</strain>
    </source>
</reference>
<gene>
    <name evidence="5" type="ORF">SAMN04488543_2692</name>
</gene>
<dbReference type="InterPro" id="IPR027417">
    <property type="entry name" value="P-loop_NTPase"/>
</dbReference>
<dbReference type="Proteomes" id="UP000199092">
    <property type="component" value="Chromosome I"/>
</dbReference>
<proteinExistence type="predicted"/>
<dbReference type="AlphaFoldDB" id="A0A1H1WBI2"/>
<dbReference type="Gene3D" id="3.40.50.300">
    <property type="entry name" value="P-loop containing nucleotide triphosphate hydrolases"/>
    <property type="match status" value="1"/>
</dbReference>
<evidence type="ECO:0000256" key="3">
    <source>
        <dbReference type="SAM" id="MobiDB-lite"/>
    </source>
</evidence>
<dbReference type="InterPro" id="IPR003593">
    <property type="entry name" value="AAA+_ATPase"/>
</dbReference>
<keyword evidence="1" id="KW-0547">Nucleotide-binding</keyword>
<dbReference type="FunFam" id="3.40.50.300:FF:000006">
    <property type="entry name" value="DNA-binding transcriptional regulator NtrC"/>
    <property type="match status" value="1"/>
</dbReference>
<dbReference type="PROSITE" id="PS00676">
    <property type="entry name" value="SIGMA54_INTERACT_2"/>
    <property type="match status" value="1"/>
</dbReference>
<feature type="region of interest" description="Disordered" evidence="3">
    <location>
        <begin position="349"/>
        <end position="372"/>
    </location>
</feature>
<keyword evidence="2" id="KW-0067">ATP-binding</keyword>